<evidence type="ECO:0000256" key="4">
    <source>
        <dbReference type="SAM" id="Coils"/>
    </source>
</evidence>
<keyword evidence="4" id="KW-0175">Coiled coil</keyword>
<feature type="compositionally biased region" description="Basic and acidic residues" evidence="5">
    <location>
        <begin position="641"/>
        <end position="665"/>
    </location>
</feature>
<dbReference type="PANTHER" id="PTHR32089">
    <property type="entry name" value="METHYL-ACCEPTING CHEMOTAXIS PROTEIN MCPB"/>
    <property type="match status" value="1"/>
</dbReference>
<feature type="domain" description="PAC" evidence="8">
    <location>
        <begin position="104"/>
        <end position="156"/>
    </location>
</feature>
<evidence type="ECO:0000313" key="10">
    <source>
        <dbReference type="EMBL" id="AKB62854.1"/>
    </source>
</evidence>
<dbReference type="AlphaFoldDB" id="A0A0E3RE33"/>
<dbReference type="GO" id="GO:0007165">
    <property type="term" value="P:signal transduction"/>
    <property type="evidence" value="ECO:0007669"/>
    <property type="project" value="UniProtKB-KW"/>
</dbReference>
<dbReference type="PANTHER" id="PTHR32089:SF112">
    <property type="entry name" value="LYSOZYME-LIKE PROTEIN-RELATED"/>
    <property type="match status" value="1"/>
</dbReference>
<dbReference type="InterPro" id="IPR000014">
    <property type="entry name" value="PAS"/>
</dbReference>
<dbReference type="InterPro" id="IPR035965">
    <property type="entry name" value="PAS-like_dom_sf"/>
</dbReference>
<dbReference type="Pfam" id="PF00015">
    <property type="entry name" value="MCPsignal"/>
    <property type="match status" value="1"/>
</dbReference>
<dbReference type="PATRIC" id="fig|1434115.4.peg.3644"/>
<dbReference type="EMBL" id="CP009511">
    <property type="protein sequence ID" value="AKB62854.1"/>
    <property type="molecule type" value="Genomic_DNA"/>
</dbReference>
<comment type="similarity">
    <text evidence="2">Belongs to the methyl-accepting chemotaxis (MCP) protein family.</text>
</comment>
<gene>
    <name evidence="10" type="ORF">MSMAP_2869</name>
</gene>
<dbReference type="Gene3D" id="1.10.287.950">
    <property type="entry name" value="Methyl-accepting chemotaxis protein"/>
    <property type="match status" value="1"/>
</dbReference>
<dbReference type="CDD" id="cd00130">
    <property type="entry name" value="PAS"/>
    <property type="match status" value="2"/>
</dbReference>
<feature type="coiled-coil region" evidence="4">
    <location>
        <begin position="552"/>
        <end position="608"/>
    </location>
</feature>
<evidence type="ECO:0000259" key="6">
    <source>
        <dbReference type="PROSITE" id="PS50111"/>
    </source>
</evidence>
<dbReference type="Proteomes" id="UP000033116">
    <property type="component" value="Chromosome"/>
</dbReference>
<dbReference type="Pfam" id="PF08447">
    <property type="entry name" value="PAS_3"/>
    <property type="match status" value="1"/>
</dbReference>
<feature type="domain" description="PAS" evidence="7">
    <location>
        <begin position="34"/>
        <end position="101"/>
    </location>
</feature>
<accession>A0A0E3RE33</accession>
<dbReference type="InterPro" id="IPR004089">
    <property type="entry name" value="MCPsignal_dom"/>
</dbReference>
<protein>
    <submittedName>
        <fullName evidence="10">Methyl-accepting chemotaxis protein</fullName>
    </submittedName>
</protein>
<feature type="domain" description="PAC" evidence="8">
    <location>
        <begin position="225"/>
        <end position="278"/>
    </location>
</feature>
<dbReference type="SMART" id="SM00283">
    <property type="entry name" value="MA"/>
    <property type="match status" value="1"/>
</dbReference>
<evidence type="ECO:0000256" key="5">
    <source>
        <dbReference type="SAM" id="MobiDB-lite"/>
    </source>
</evidence>
<dbReference type="Gene3D" id="3.30.450.20">
    <property type="entry name" value="PAS domain"/>
    <property type="match status" value="2"/>
</dbReference>
<dbReference type="InterPro" id="IPR001610">
    <property type="entry name" value="PAC"/>
</dbReference>
<dbReference type="PROSITE" id="PS50885">
    <property type="entry name" value="HAMP"/>
    <property type="match status" value="1"/>
</dbReference>
<evidence type="ECO:0000259" key="8">
    <source>
        <dbReference type="PROSITE" id="PS50113"/>
    </source>
</evidence>
<dbReference type="InterPro" id="IPR003660">
    <property type="entry name" value="HAMP_dom"/>
</dbReference>
<proteinExistence type="inferred from homology"/>
<evidence type="ECO:0000313" key="11">
    <source>
        <dbReference type="Proteomes" id="UP000033116"/>
    </source>
</evidence>
<dbReference type="SUPFAM" id="SSF58104">
    <property type="entry name" value="Methyl-accepting chemotaxis protein (MCP) signaling domain"/>
    <property type="match status" value="1"/>
</dbReference>
<dbReference type="InterPro" id="IPR000700">
    <property type="entry name" value="PAS-assoc_C"/>
</dbReference>
<evidence type="ECO:0000256" key="1">
    <source>
        <dbReference type="ARBA" id="ARBA00023224"/>
    </source>
</evidence>
<dbReference type="SMART" id="SM00304">
    <property type="entry name" value="HAMP"/>
    <property type="match status" value="1"/>
</dbReference>
<organism evidence="10 11">
    <name type="scientific">Methanosarcina mazei SarPi</name>
    <dbReference type="NCBI Taxonomy" id="1434115"/>
    <lineage>
        <taxon>Archaea</taxon>
        <taxon>Methanobacteriati</taxon>
        <taxon>Methanobacteriota</taxon>
        <taxon>Stenosarchaea group</taxon>
        <taxon>Methanomicrobia</taxon>
        <taxon>Methanosarcinales</taxon>
        <taxon>Methanosarcinaceae</taxon>
        <taxon>Methanosarcina</taxon>
    </lineage>
</organism>
<name>A0A0E3RE33_METMZ</name>
<feature type="region of interest" description="Disordered" evidence="5">
    <location>
        <begin position="1"/>
        <end position="23"/>
    </location>
</feature>
<dbReference type="NCBIfam" id="TIGR00229">
    <property type="entry name" value="sensory_box"/>
    <property type="match status" value="2"/>
</dbReference>
<feature type="compositionally biased region" description="Polar residues" evidence="5">
    <location>
        <begin position="1"/>
        <end position="19"/>
    </location>
</feature>
<evidence type="ECO:0000256" key="3">
    <source>
        <dbReference type="PROSITE-ProRule" id="PRU00284"/>
    </source>
</evidence>
<feature type="domain" description="HAMP" evidence="9">
    <location>
        <begin position="281"/>
        <end position="333"/>
    </location>
</feature>
<dbReference type="HOGENOM" id="CLU_412592_0_0_2"/>
<dbReference type="InterPro" id="IPR013655">
    <property type="entry name" value="PAS_fold_3"/>
</dbReference>
<dbReference type="SMART" id="SM00091">
    <property type="entry name" value="PAS"/>
    <property type="match status" value="2"/>
</dbReference>
<dbReference type="SUPFAM" id="SSF55785">
    <property type="entry name" value="PYP-like sensor domain (PAS domain)"/>
    <property type="match status" value="2"/>
</dbReference>
<feature type="region of interest" description="Disordered" evidence="5">
    <location>
        <begin position="640"/>
        <end position="665"/>
    </location>
</feature>
<dbReference type="PROSITE" id="PS50111">
    <property type="entry name" value="CHEMOTAXIS_TRANSDUC_2"/>
    <property type="match status" value="1"/>
</dbReference>
<dbReference type="SMART" id="SM00086">
    <property type="entry name" value="PAC"/>
    <property type="match status" value="2"/>
</dbReference>
<evidence type="ECO:0000256" key="2">
    <source>
        <dbReference type="ARBA" id="ARBA00029447"/>
    </source>
</evidence>
<evidence type="ECO:0000259" key="9">
    <source>
        <dbReference type="PROSITE" id="PS50885"/>
    </source>
</evidence>
<dbReference type="CDD" id="cd06225">
    <property type="entry name" value="HAMP"/>
    <property type="match status" value="1"/>
</dbReference>
<dbReference type="RefSeq" id="WP_048044153.1">
    <property type="nucleotide sequence ID" value="NZ_CP009511.1"/>
</dbReference>
<keyword evidence="1 3" id="KW-0807">Transducer</keyword>
<dbReference type="GeneID" id="24866180"/>
<dbReference type="InterPro" id="IPR013656">
    <property type="entry name" value="PAS_4"/>
</dbReference>
<reference evidence="10 11" key="1">
    <citation type="submission" date="2014-07" db="EMBL/GenBank/DDBJ databases">
        <title>Methanogenic archaea and the global carbon cycle.</title>
        <authorList>
            <person name="Henriksen J.R."/>
            <person name="Luke J."/>
            <person name="Reinhart S."/>
            <person name="Benedict M.N."/>
            <person name="Youngblut N.D."/>
            <person name="Metcalf M.E."/>
            <person name="Whitaker R.J."/>
            <person name="Metcalf W.W."/>
        </authorList>
    </citation>
    <scope>NUCLEOTIDE SEQUENCE [LARGE SCALE GENOMIC DNA]</scope>
    <source>
        <strain evidence="10 11">SarPi</strain>
    </source>
</reference>
<dbReference type="PROSITE" id="PS50112">
    <property type="entry name" value="PAS"/>
    <property type="match status" value="1"/>
</dbReference>
<dbReference type="GO" id="GO:0016020">
    <property type="term" value="C:membrane"/>
    <property type="evidence" value="ECO:0007669"/>
    <property type="project" value="InterPro"/>
</dbReference>
<dbReference type="PROSITE" id="PS50113">
    <property type="entry name" value="PAC"/>
    <property type="match status" value="2"/>
</dbReference>
<evidence type="ECO:0000259" key="7">
    <source>
        <dbReference type="PROSITE" id="PS50112"/>
    </source>
</evidence>
<feature type="domain" description="Methyl-accepting transducer" evidence="6">
    <location>
        <begin position="359"/>
        <end position="602"/>
    </location>
</feature>
<sequence length="665" mass="73118">MALQNSDLKLNESADSSNKFTEDADTETIETGWLIDNLPVTVFRVSNESSWPICYISKSVEVLTGYPAAEFFSRRLSWSDIVFPEDVSRIDAAIENSMKTRSPYQVEYRIQKSCGDTVFVQEQARLVNDEHGNIAYIDGVFLDVTPQIKRREESQRAIVSSIPRPSLALYVDASGKIKYINEYFLEICRFKSADEATGRSPSELLDTSSRRTLAEKVMETGEGIYNVEKSIKFKALDKPLFTVLSAVPVKDETGTIAGSLMVITDMTEMKDRETEVKEILNYTSSCLKNLGDGIRKISEGDLDIHLEKIKDDDFGDTFDEFNRLVNNLKSVIENVLEDMLTTLEEARQSEEAVNQMNMGMQQISTAAEQIATGSENLSRHAGTAASDIKASQEIFKKLSESSTQSSSYASHAGKTSDEAQGLSNTALEEVEQLVAGISQLGDIVHSLDDAVNNIGAVTGKIKSIADQTNLLALNAAIEAARAGEYGRGFAVVADEVRKLAADSRKSTDEINEIVTNVQKETRKVTDAINTADSQAKNGSKNIKQALNKSHEIVDAVATINSMLAELDRLAEEGLIKIENIEKSISETASTAEENAASSEETSAAIEEQTAAMQQVSTSVQNVSGLARRTVDTLFENFKVSGEQKKSQPSFDKTHTFNEKRNPKLY</sequence>
<dbReference type="Pfam" id="PF08448">
    <property type="entry name" value="PAS_4"/>
    <property type="match status" value="1"/>
</dbReference>